<protein>
    <recommendedName>
        <fullName evidence="3">Protein-tyrosine sulfotransferase</fullName>
    </recommendedName>
</protein>
<name>A0ABN9T6J8_9DINO</name>
<evidence type="ECO:0000313" key="1">
    <source>
        <dbReference type="EMBL" id="CAK0840670.1"/>
    </source>
</evidence>
<dbReference type="InterPro" id="IPR027417">
    <property type="entry name" value="P-loop_NTPase"/>
</dbReference>
<dbReference type="Gene3D" id="3.40.50.300">
    <property type="entry name" value="P-loop containing nucleotide triphosphate hydrolases"/>
    <property type="match status" value="1"/>
</dbReference>
<gene>
    <name evidence="1" type="ORF">PCOR1329_LOCUS36053</name>
</gene>
<keyword evidence="2" id="KW-1185">Reference proteome</keyword>
<reference evidence="1" key="1">
    <citation type="submission" date="2023-10" db="EMBL/GenBank/DDBJ databases">
        <authorList>
            <person name="Chen Y."/>
            <person name="Shah S."/>
            <person name="Dougan E. K."/>
            <person name="Thang M."/>
            <person name="Chan C."/>
        </authorList>
    </citation>
    <scope>NUCLEOTIDE SEQUENCE [LARGE SCALE GENOMIC DNA]</scope>
</reference>
<proteinExistence type="predicted"/>
<dbReference type="Proteomes" id="UP001189429">
    <property type="component" value="Unassembled WGS sequence"/>
</dbReference>
<evidence type="ECO:0000313" key="2">
    <source>
        <dbReference type="Proteomes" id="UP001189429"/>
    </source>
</evidence>
<accession>A0ABN9T6J8</accession>
<comment type="caution">
    <text evidence="1">The sequence shown here is derived from an EMBL/GenBank/DDBJ whole genome shotgun (WGS) entry which is preliminary data.</text>
</comment>
<organism evidence="1 2">
    <name type="scientific">Prorocentrum cordatum</name>
    <dbReference type="NCBI Taxonomy" id="2364126"/>
    <lineage>
        <taxon>Eukaryota</taxon>
        <taxon>Sar</taxon>
        <taxon>Alveolata</taxon>
        <taxon>Dinophyceae</taxon>
        <taxon>Prorocentrales</taxon>
        <taxon>Prorocentraceae</taxon>
        <taxon>Prorocentrum</taxon>
    </lineage>
</organism>
<dbReference type="EMBL" id="CAUYUJ010014394">
    <property type="protein sequence ID" value="CAK0840670.1"/>
    <property type="molecule type" value="Genomic_DNA"/>
</dbReference>
<evidence type="ECO:0008006" key="3">
    <source>
        <dbReference type="Google" id="ProtNLM"/>
    </source>
</evidence>
<sequence length="196" mass="22214">MISALRQKAAQSNTTFRGVHVIRDPLALVVSGYLYHMHSNDHLPDPAIRHMSLELGIAFEAEYVLNVTLKEMVAAYERSQSENGTSYDDVLNVRLEDLMRSSEDYDRTAEAIWNHTLGDMSTPYLMKRLRNASIKGDLRRNPMAERGSEKVEGDFLFGHVADAEMKQKAMQALKQIPPQHMEALLRARSVLGYPEP</sequence>